<evidence type="ECO:0000313" key="2">
    <source>
        <dbReference type="EMBL" id="SET32484.1"/>
    </source>
</evidence>
<protein>
    <recommendedName>
        <fullName evidence="4">FtsX-like permease family protein</fullName>
    </recommendedName>
</protein>
<dbReference type="STRING" id="29364.SAMN04487772_11518"/>
<gene>
    <name evidence="2" type="ORF">SAMN04487772_11518</name>
</gene>
<keyword evidence="3" id="KW-1185">Reference proteome</keyword>
<dbReference type="RefSeq" id="WP_143066362.1">
    <property type="nucleotide sequence ID" value="NZ_FOHN01000015.1"/>
</dbReference>
<feature type="transmembrane region" description="Helical" evidence="1">
    <location>
        <begin position="132"/>
        <end position="155"/>
    </location>
</feature>
<dbReference type="EMBL" id="FOHN01000015">
    <property type="protein sequence ID" value="SET32484.1"/>
    <property type="molecule type" value="Genomic_DNA"/>
</dbReference>
<keyword evidence="1" id="KW-1133">Transmembrane helix</keyword>
<sequence length="179" mass="20506">MIALSKRKEGKVINFNRIQKRLACLTLAGIMLCGTEMTAKAAINADSSNTYYYKKTSDTTTIFLVSLIQLILSFNSYYKIQQKDMGILKYYGFSTKRVQEIYLRGLNVFFLAGLLFLTAYIVALSILTGVVIHYSSVIIFMLSIWIILIFLRFCISKNIVCKYAKRNILFLLKNSKEVE</sequence>
<keyword evidence="1" id="KW-0812">Transmembrane</keyword>
<keyword evidence="1" id="KW-0472">Membrane</keyword>
<proteinExistence type="predicted"/>
<feature type="transmembrane region" description="Helical" evidence="1">
    <location>
        <begin position="60"/>
        <end position="80"/>
    </location>
</feature>
<dbReference type="AlphaFoldDB" id="A0A1I0DJ69"/>
<dbReference type="Proteomes" id="UP000199800">
    <property type="component" value="Unassembled WGS sequence"/>
</dbReference>
<organism evidence="2 3">
    <name type="scientific">[Clostridium] polysaccharolyticum</name>
    <dbReference type="NCBI Taxonomy" id="29364"/>
    <lineage>
        <taxon>Bacteria</taxon>
        <taxon>Bacillati</taxon>
        <taxon>Bacillota</taxon>
        <taxon>Clostridia</taxon>
        <taxon>Lachnospirales</taxon>
        <taxon>Lachnospiraceae</taxon>
    </lineage>
</organism>
<evidence type="ECO:0000256" key="1">
    <source>
        <dbReference type="SAM" id="Phobius"/>
    </source>
</evidence>
<accession>A0A1I0DJ69</accession>
<dbReference type="OrthoDB" id="2110056at2"/>
<feature type="transmembrane region" description="Helical" evidence="1">
    <location>
        <begin position="101"/>
        <end position="126"/>
    </location>
</feature>
<reference evidence="2 3" key="1">
    <citation type="submission" date="2016-10" db="EMBL/GenBank/DDBJ databases">
        <authorList>
            <person name="de Groot N.N."/>
        </authorList>
    </citation>
    <scope>NUCLEOTIDE SEQUENCE [LARGE SCALE GENOMIC DNA]</scope>
    <source>
        <strain evidence="2 3">DSM 1801</strain>
    </source>
</reference>
<evidence type="ECO:0008006" key="4">
    <source>
        <dbReference type="Google" id="ProtNLM"/>
    </source>
</evidence>
<name>A0A1I0DJ69_9FIRM</name>
<evidence type="ECO:0000313" key="3">
    <source>
        <dbReference type="Proteomes" id="UP000199800"/>
    </source>
</evidence>